<keyword evidence="9 11" id="KW-0131">Cell cycle</keyword>
<dbReference type="HAMAP" id="MF_00303">
    <property type="entry name" value="Trigger_factor_Tig"/>
    <property type="match status" value="1"/>
</dbReference>
<gene>
    <name evidence="11 14" type="primary">tig</name>
    <name evidence="14" type="ORF">CORMATOL_01695</name>
</gene>
<comment type="similarity">
    <text evidence="2 11">Belongs to the FKBP-type PPIase family. Tig subfamily.</text>
</comment>
<dbReference type="InterPro" id="IPR008880">
    <property type="entry name" value="Trigger_fac_C"/>
</dbReference>
<evidence type="ECO:0000259" key="12">
    <source>
        <dbReference type="Pfam" id="PF05697"/>
    </source>
</evidence>
<evidence type="ECO:0000256" key="10">
    <source>
        <dbReference type="ARBA" id="ARBA00029986"/>
    </source>
</evidence>
<dbReference type="GO" id="GO:0043022">
    <property type="term" value="F:ribosome binding"/>
    <property type="evidence" value="ECO:0007669"/>
    <property type="project" value="TreeGrafter"/>
</dbReference>
<evidence type="ECO:0000256" key="7">
    <source>
        <dbReference type="ARBA" id="ARBA00023186"/>
    </source>
</evidence>
<dbReference type="Pfam" id="PF05698">
    <property type="entry name" value="Trigger_C"/>
    <property type="match status" value="1"/>
</dbReference>
<dbReference type="PANTHER" id="PTHR30560:SF3">
    <property type="entry name" value="TRIGGER FACTOR-LIKE PROTEIN TIG, CHLOROPLASTIC"/>
    <property type="match status" value="1"/>
</dbReference>
<dbReference type="Gene3D" id="3.10.50.40">
    <property type="match status" value="1"/>
</dbReference>
<dbReference type="SUPFAM" id="SSF102735">
    <property type="entry name" value="Trigger factor ribosome-binding domain"/>
    <property type="match status" value="1"/>
</dbReference>
<feature type="domain" description="Trigger factor ribosome-binding bacterial" evidence="12">
    <location>
        <begin position="4"/>
        <end position="147"/>
    </location>
</feature>
<evidence type="ECO:0000256" key="5">
    <source>
        <dbReference type="ARBA" id="ARBA00022618"/>
    </source>
</evidence>
<dbReference type="GO" id="GO:0043335">
    <property type="term" value="P:protein unfolding"/>
    <property type="evidence" value="ECO:0007669"/>
    <property type="project" value="TreeGrafter"/>
</dbReference>
<evidence type="ECO:0000259" key="13">
    <source>
        <dbReference type="Pfam" id="PF05698"/>
    </source>
</evidence>
<dbReference type="Gene3D" id="1.10.3120.10">
    <property type="entry name" value="Trigger factor, C-terminal domain"/>
    <property type="match status" value="1"/>
</dbReference>
<feature type="domain" description="Trigger factor C-terminal" evidence="13">
    <location>
        <begin position="252"/>
        <end position="412"/>
    </location>
</feature>
<name>C0E3X4_9CORY</name>
<evidence type="ECO:0000256" key="1">
    <source>
        <dbReference type="ARBA" id="ARBA00000971"/>
    </source>
</evidence>
<evidence type="ECO:0000256" key="11">
    <source>
        <dbReference type="HAMAP-Rule" id="MF_00303"/>
    </source>
</evidence>
<evidence type="ECO:0000313" key="14">
    <source>
        <dbReference type="EMBL" id="EEG26867.1"/>
    </source>
</evidence>
<proteinExistence type="inferred from homology"/>
<organism evidence="14 15">
    <name type="scientific">Corynebacterium matruchotii ATCC 33806</name>
    <dbReference type="NCBI Taxonomy" id="566549"/>
    <lineage>
        <taxon>Bacteria</taxon>
        <taxon>Bacillati</taxon>
        <taxon>Actinomycetota</taxon>
        <taxon>Actinomycetes</taxon>
        <taxon>Mycobacteriales</taxon>
        <taxon>Corynebacteriaceae</taxon>
        <taxon>Corynebacterium</taxon>
    </lineage>
</organism>
<keyword evidence="11" id="KW-0963">Cytoplasm</keyword>
<evidence type="ECO:0000256" key="8">
    <source>
        <dbReference type="ARBA" id="ARBA00023235"/>
    </source>
</evidence>
<sequence>MLVKSSVEKLNDTRVKMTVEVPFEELTNEIDQAYKTIAASVNIPGFRKGKAPRKLIDARFGRGPVLEQVVNDALPSRYEAAIAENQLVPLGQPKLDLTKIEDGDVIEFTAEVDVRPDITLPDFNEVSVQVPALGDEEEAVNKELDRLRERFAELTDVDEPVAEDNFVTIDIKAVDAEGNPVDDLAADALSYQVGSKDLMDGLDDAIIGKNKGDEVTFTENDNTITVTINAVKHRTLPEVDEDFVQLASEFDTVDELRADLREQAVAYLKNEQAGAIRDAVLDKVLADTPFEVPAGMVDEQAHAALHQIFGELAHDEDFMNRVLEAQNSSMEQFMAESKQHAEKDLRVQIFLDVLAEQEKPEVSQQELTEHIVFTARSYNMSPEEFMSQVTKGNQLGALFADITRGKALAAALCRVNVTDETGATIDPKEYFAPEAAEEAEAAESTEDATDNA</sequence>
<dbReference type="InterPro" id="IPR046357">
    <property type="entry name" value="PPIase_dom_sf"/>
</dbReference>
<keyword evidence="8 11" id="KW-0413">Isomerase</keyword>
<keyword evidence="7 11" id="KW-0143">Chaperone</keyword>
<dbReference type="PANTHER" id="PTHR30560">
    <property type="entry name" value="TRIGGER FACTOR CHAPERONE AND PEPTIDYL-PROLYL CIS/TRANS ISOMERASE"/>
    <property type="match status" value="1"/>
</dbReference>
<evidence type="ECO:0000256" key="6">
    <source>
        <dbReference type="ARBA" id="ARBA00023110"/>
    </source>
</evidence>
<dbReference type="Gene3D" id="3.30.70.1050">
    <property type="entry name" value="Trigger factor ribosome-binding domain"/>
    <property type="match status" value="1"/>
</dbReference>
<dbReference type="HOGENOM" id="CLU_033058_3_0_11"/>
<reference evidence="14 15" key="1">
    <citation type="submission" date="2009-01" db="EMBL/GenBank/DDBJ databases">
        <authorList>
            <person name="Fulton L."/>
            <person name="Clifton S."/>
            <person name="Chinwalla A.T."/>
            <person name="Mitreva M."/>
            <person name="Sodergren E."/>
            <person name="Weinstock G."/>
            <person name="Clifton S."/>
            <person name="Dooling D.J."/>
            <person name="Fulton B."/>
            <person name="Minx P."/>
            <person name="Pepin K.H."/>
            <person name="Johnson M."/>
            <person name="Bhonagiri V."/>
            <person name="Nash W.E."/>
            <person name="Mardis E.R."/>
            <person name="Wilson R.K."/>
        </authorList>
    </citation>
    <scope>NUCLEOTIDE SEQUENCE [LARGE SCALE GENOMIC DNA]</scope>
    <source>
        <strain evidence="14 15">ATCC 33806</strain>
    </source>
</reference>
<keyword evidence="6 11" id="KW-0697">Rotamase</keyword>
<dbReference type="SUPFAM" id="SSF54534">
    <property type="entry name" value="FKBP-like"/>
    <property type="match status" value="1"/>
</dbReference>
<dbReference type="GO" id="GO:0003755">
    <property type="term" value="F:peptidyl-prolyl cis-trans isomerase activity"/>
    <property type="evidence" value="ECO:0007669"/>
    <property type="project" value="UniProtKB-UniRule"/>
</dbReference>
<comment type="function">
    <text evidence="11">Involved in protein export. Acts as a chaperone by maintaining the newly synthesized protein in an open conformation. Functions as a peptidyl-prolyl cis-trans isomerase.</text>
</comment>
<evidence type="ECO:0000313" key="15">
    <source>
        <dbReference type="Proteomes" id="UP000006247"/>
    </source>
</evidence>
<keyword evidence="5 11" id="KW-0132">Cell division</keyword>
<evidence type="ECO:0000256" key="3">
    <source>
        <dbReference type="ARBA" id="ARBA00013194"/>
    </source>
</evidence>
<dbReference type="Pfam" id="PF05697">
    <property type="entry name" value="Trigger_N"/>
    <property type="match status" value="1"/>
</dbReference>
<dbReference type="GO" id="GO:0044183">
    <property type="term" value="F:protein folding chaperone"/>
    <property type="evidence" value="ECO:0007669"/>
    <property type="project" value="TreeGrafter"/>
</dbReference>
<dbReference type="NCBIfam" id="TIGR00115">
    <property type="entry name" value="tig"/>
    <property type="match status" value="1"/>
</dbReference>
<comment type="caution">
    <text evidence="14">The sequence shown here is derived from an EMBL/GenBank/DDBJ whole genome shotgun (WGS) entry which is preliminary data.</text>
</comment>
<dbReference type="GO" id="GO:0005737">
    <property type="term" value="C:cytoplasm"/>
    <property type="evidence" value="ECO:0007669"/>
    <property type="project" value="UniProtKB-SubCell"/>
</dbReference>
<comment type="subcellular location">
    <subcellularLocation>
        <location evidence="11">Cytoplasm</location>
    </subcellularLocation>
    <text evidence="11">About half TF is bound to the ribosome near the polypeptide exit tunnel while the other half is free in the cytoplasm.</text>
</comment>
<dbReference type="GO" id="GO:0015031">
    <property type="term" value="P:protein transport"/>
    <property type="evidence" value="ECO:0007669"/>
    <property type="project" value="UniProtKB-UniRule"/>
</dbReference>
<dbReference type="InterPro" id="IPR008881">
    <property type="entry name" value="Trigger_fac_ribosome-bd_bac"/>
</dbReference>
<dbReference type="InterPro" id="IPR005215">
    <property type="entry name" value="Trig_fac"/>
</dbReference>
<evidence type="ECO:0000256" key="4">
    <source>
        <dbReference type="ARBA" id="ARBA00016902"/>
    </source>
</evidence>
<dbReference type="Proteomes" id="UP000006247">
    <property type="component" value="Unassembled WGS sequence"/>
</dbReference>
<evidence type="ECO:0000256" key="2">
    <source>
        <dbReference type="ARBA" id="ARBA00005464"/>
    </source>
</evidence>
<dbReference type="PIRSF" id="PIRSF003095">
    <property type="entry name" value="Trigger_factor"/>
    <property type="match status" value="1"/>
</dbReference>
<evidence type="ECO:0000256" key="9">
    <source>
        <dbReference type="ARBA" id="ARBA00023306"/>
    </source>
</evidence>
<dbReference type="InterPro" id="IPR027304">
    <property type="entry name" value="Trigger_fact/SurA_dom_sf"/>
</dbReference>
<dbReference type="EC" id="5.2.1.8" evidence="3 11"/>
<dbReference type="InterPro" id="IPR036611">
    <property type="entry name" value="Trigger_fac_ribosome-bd_sf"/>
</dbReference>
<dbReference type="EMBL" id="ACEB01000022">
    <property type="protein sequence ID" value="EEG26867.1"/>
    <property type="molecule type" value="Genomic_DNA"/>
</dbReference>
<dbReference type="GO" id="GO:0051083">
    <property type="term" value="P:'de novo' cotranslational protein folding"/>
    <property type="evidence" value="ECO:0007669"/>
    <property type="project" value="TreeGrafter"/>
</dbReference>
<dbReference type="GO" id="GO:0051301">
    <property type="term" value="P:cell division"/>
    <property type="evidence" value="ECO:0007669"/>
    <property type="project" value="UniProtKB-KW"/>
</dbReference>
<dbReference type="AlphaFoldDB" id="C0E3X4"/>
<dbReference type="SUPFAM" id="SSF109998">
    <property type="entry name" value="Triger factor/SurA peptide-binding domain-like"/>
    <property type="match status" value="1"/>
</dbReference>
<comment type="domain">
    <text evidence="11">Consists of 3 domains; the N-terminus binds the ribosome, the middle domain has PPIase activity, while the C-terminus has intrinsic chaperone activity on its own.</text>
</comment>
<comment type="catalytic activity">
    <reaction evidence="1 11">
        <text>[protein]-peptidylproline (omega=180) = [protein]-peptidylproline (omega=0)</text>
        <dbReference type="Rhea" id="RHEA:16237"/>
        <dbReference type="Rhea" id="RHEA-COMP:10747"/>
        <dbReference type="Rhea" id="RHEA-COMP:10748"/>
        <dbReference type="ChEBI" id="CHEBI:83833"/>
        <dbReference type="ChEBI" id="CHEBI:83834"/>
        <dbReference type="EC" id="5.2.1.8"/>
    </reaction>
</comment>
<protein>
    <recommendedName>
        <fullName evidence="4 11">Trigger factor</fullName>
        <shortName evidence="11">TF</shortName>
        <ecNumber evidence="3 11">5.2.1.8</ecNumber>
    </recommendedName>
    <alternativeName>
        <fullName evidence="10 11">PPIase</fullName>
    </alternativeName>
</protein>
<dbReference type="InterPro" id="IPR037041">
    <property type="entry name" value="Trigger_fac_C_sf"/>
</dbReference>
<accession>C0E3X4</accession>